<evidence type="ECO:0000256" key="1">
    <source>
        <dbReference type="SAM" id="SignalP"/>
    </source>
</evidence>
<dbReference type="InterPro" id="IPR013424">
    <property type="entry name" value="Ice-binding_C"/>
</dbReference>
<feature type="domain" description="Ice-binding protein C-terminal" evidence="2">
    <location>
        <begin position="197"/>
        <end position="218"/>
    </location>
</feature>
<proteinExistence type="predicted"/>
<dbReference type="Proteomes" id="UP001596472">
    <property type="component" value="Unassembled WGS sequence"/>
</dbReference>
<name>A0ABW2LAW0_9BACT</name>
<reference evidence="4" key="1">
    <citation type="journal article" date="2019" name="Int. J. Syst. Evol. Microbiol.">
        <title>The Global Catalogue of Microorganisms (GCM) 10K type strain sequencing project: providing services to taxonomists for standard genome sequencing and annotation.</title>
        <authorList>
            <consortium name="The Broad Institute Genomics Platform"/>
            <consortium name="The Broad Institute Genome Sequencing Center for Infectious Disease"/>
            <person name="Wu L."/>
            <person name="Ma J."/>
        </authorList>
    </citation>
    <scope>NUCLEOTIDE SEQUENCE [LARGE SCALE GENOMIC DNA]</scope>
    <source>
        <strain evidence="4">CGMCC 4.1467</strain>
    </source>
</reference>
<feature type="chain" id="PRO_5045182028" evidence="1">
    <location>
        <begin position="26"/>
        <end position="219"/>
    </location>
</feature>
<dbReference type="EMBL" id="JBHTBS010000009">
    <property type="protein sequence ID" value="MFC7338725.1"/>
    <property type="molecule type" value="Genomic_DNA"/>
</dbReference>
<gene>
    <name evidence="3" type="ORF">ACFQY0_16135</name>
</gene>
<dbReference type="NCBIfam" id="TIGR02595">
    <property type="entry name" value="PEP_CTERM"/>
    <property type="match status" value="1"/>
</dbReference>
<comment type="caution">
    <text evidence="3">The sequence shown here is derived from an EMBL/GenBank/DDBJ whole genome shotgun (WGS) entry which is preliminary data.</text>
</comment>
<accession>A0ABW2LAW0</accession>
<feature type="signal peptide" evidence="1">
    <location>
        <begin position="1"/>
        <end position="25"/>
    </location>
</feature>
<keyword evidence="1" id="KW-0732">Signal</keyword>
<evidence type="ECO:0000259" key="2">
    <source>
        <dbReference type="Pfam" id="PF07589"/>
    </source>
</evidence>
<protein>
    <submittedName>
        <fullName evidence="3">PEP-CTERM sorting domain-containing protein</fullName>
    </submittedName>
</protein>
<evidence type="ECO:0000313" key="3">
    <source>
        <dbReference type="EMBL" id="MFC7338725.1"/>
    </source>
</evidence>
<organism evidence="3 4">
    <name type="scientific">Haloferula chungangensis</name>
    <dbReference type="NCBI Taxonomy" id="1048331"/>
    <lineage>
        <taxon>Bacteria</taxon>
        <taxon>Pseudomonadati</taxon>
        <taxon>Verrucomicrobiota</taxon>
        <taxon>Verrucomicrobiia</taxon>
        <taxon>Verrucomicrobiales</taxon>
        <taxon>Verrucomicrobiaceae</taxon>
        <taxon>Haloferula</taxon>
    </lineage>
</organism>
<sequence length="219" mass="22936">MIPQHTKCALLSGIALTLFPVAVQAATLASFDFEGGTAGATADTFVPDTLTGFQVTGLTGFIYHNNSVTGGNYYNGSLGAHHVSPIRTSTTIADSSSFTTSGTSGQTISYESFSGQFSENSGNIRIDLSYSIDGAAAVAAGTFDPVQGVPLDDSGSAFDFADFSTDKSVVWTLTFTAQNNNNDRMRFDDLVITGDVVPEPSSTALFGLGAVALMIRRRK</sequence>
<dbReference type="Pfam" id="PF07589">
    <property type="entry name" value="PEP-CTERM"/>
    <property type="match status" value="1"/>
</dbReference>
<evidence type="ECO:0000313" key="4">
    <source>
        <dbReference type="Proteomes" id="UP001596472"/>
    </source>
</evidence>
<keyword evidence="4" id="KW-1185">Reference proteome</keyword>